<accession>A0ABW0BYV8</accession>
<dbReference type="Pfam" id="PF00300">
    <property type="entry name" value="His_Phos_1"/>
    <property type="match status" value="1"/>
</dbReference>
<evidence type="ECO:0000313" key="1">
    <source>
        <dbReference type="EMBL" id="MFC5192641.1"/>
    </source>
</evidence>
<protein>
    <submittedName>
        <fullName evidence="1">SixA phosphatase family protein</fullName>
    </submittedName>
</protein>
<dbReference type="InterPro" id="IPR029033">
    <property type="entry name" value="His_PPase_superfam"/>
</dbReference>
<dbReference type="SUPFAM" id="SSF53254">
    <property type="entry name" value="Phosphoglycerate mutase-like"/>
    <property type="match status" value="1"/>
</dbReference>
<comment type="caution">
    <text evidence="1">The sequence shown here is derived from an EMBL/GenBank/DDBJ whole genome shotgun (WGS) entry which is preliminary data.</text>
</comment>
<proteinExistence type="predicted"/>
<dbReference type="Gene3D" id="3.40.50.1240">
    <property type="entry name" value="Phosphoglycerate mutase-like"/>
    <property type="match status" value="1"/>
</dbReference>
<dbReference type="PANTHER" id="PTHR47623">
    <property type="entry name" value="OS09G0287300 PROTEIN"/>
    <property type="match status" value="1"/>
</dbReference>
<dbReference type="RefSeq" id="WP_377915850.1">
    <property type="nucleotide sequence ID" value="NZ_JBHSKS010000010.1"/>
</dbReference>
<dbReference type="SMART" id="SM00855">
    <property type="entry name" value="PGAM"/>
    <property type="match status" value="1"/>
</dbReference>
<sequence length="163" mass="18693">MKKIILIRHAKSAWDNPWLSDHDRPLADRGLQDAPIMAKRLKKRKIQAEIILCSTATRAVETAKIIAKELEFPVSEIILEENLYHASPNKILKYIHLQKDSKDILFIVGHNPGLNELIEHLGGKLDNLPTSGQFGFLAKIDRWSEFGPKTAEVWFVDFPKKRF</sequence>
<organism evidence="1 2">
    <name type="scientific">Algoriphagus aquatilis</name>
    <dbReference type="NCBI Taxonomy" id="490186"/>
    <lineage>
        <taxon>Bacteria</taxon>
        <taxon>Pseudomonadati</taxon>
        <taxon>Bacteroidota</taxon>
        <taxon>Cytophagia</taxon>
        <taxon>Cytophagales</taxon>
        <taxon>Cyclobacteriaceae</taxon>
        <taxon>Algoriphagus</taxon>
    </lineage>
</organism>
<dbReference type="EMBL" id="JBHSKS010000010">
    <property type="protein sequence ID" value="MFC5192641.1"/>
    <property type="molecule type" value="Genomic_DNA"/>
</dbReference>
<gene>
    <name evidence="1" type="ORF">ACFPIK_12765</name>
</gene>
<dbReference type="CDD" id="cd07067">
    <property type="entry name" value="HP_PGM_like"/>
    <property type="match status" value="1"/>
</dbReference>
<dbReference type="InterPro" id="IPR013078">
    <property type="entry name" value="His_Pase_superF_clade-1"/>
</dbReference>
<keyword evidence="2" id="KW-1185">Reference proteome</keyword>
<dbReference type="PANTHER" id="PTHR47623:SF1">
    <property type="entry name" value="OS09G0287300 PROTEIN"/>
    <property type="match status" value="1"/>
</dbReference>
<dbReference type="Proteomes" id="UP001596163">
    <property type="component" value="Unassembled WGS sequence"/>
</dbReference>
<name>A0ABW0BYV8_9BACT</name>
<evidence type="ECO:0000313" key="2">
    <source>
        <dbReference type="Proteomes" id="UP001596163"/>
    </source>
</evidence>
<reference evidence="2" key="1">
    <citation type="journal article" date="2019" name="Int. J. Syst. Evol. Microbiol.">
        <title>The Global Catalogue of Microorganisms (GCM) 10K type strain sequencing project: providing services to taxonomists for standard genome sequencing and annotation.</title>
        <authorList>
            <consortium name="The Broad Institute Genomics Platform"/>
            <consortium name="The Broad Institute Genome Sequencing Center for Infectious Disease"/>
            <person name="Wu L."/>
            <person name="Ma J."/>
        </authorList>
    </citation>
    <scope>NUCLEOTIDE SEQUENCE [LARGE SCALE GENOMIC DNA]</scope>
    <source>
        <strain evidence="2">CGMCC 1.7030</strain>
    </source>
</reference>